<dbReference type="GO" id="GO:0005634">
    <property type="term" value="C:nucleus"/>
    <property type="evidence" value="ECO:0007669"/>
    <property type="project" value="UniProtKB-SubCell"/>
</dbReference>
<evidence type="ECO:0000313" key="7">
    <source>
        <dbReference type="Proteomes" id="UP000094236"/>
    </source>
</evidence>
<evidence type="ECO:0000256" key="4">
    <source>
        <dbReference type="SAM" id="Coils"/>
    </source>
</evidence>
<dbReference type="EMBL" id="KV454011">
    <property type="protein sequence ID" value="ODV97991.1"/>
    <property type="molecule type" value="Genomic_DNA"/>
</dbReference>
<keyword evidence="4" id="KW-0175">Coiled coil</keyword>
<accession>A0A1E4U1W5</accession>
<dbReference type="Proteomes" id="UP000094236">
    <property type="component" value="Unassembled WGS sequence"/>
</dbReference>
<comment type="subcellular location">
    <subcellularLocation>
        <location evidence="1">Nucleus</location>
    </subcellularLocation>
</comment>
<feature type="coiled-coil region" evidence="4">
    <location>
        <begin position="57"/>
        <end position="127"/>
    </location>
</feature>
<evidence type="ECO:0008006" key="8">
    <source>
        <dbReference type="Google" id="ProtNLM"/>
    </source>
</evidence>
<dbReference type="InterPro" id="IPR018622">
    <property type="entry name" value="DNA_damage_chkpnt_Lcd1"/>
</dbReference>
<dbReference type="OrthoDB" id="4078000at2759"/>
<dbReference type="STRING" id="669874.A0A1E4U1W5"/>
<feature type="region of interest" description="Disordered" evidence="5">
    <location>
        <begin position="22"/>
        <end position="45"/>
    </location>
</feature>
<evidence type="ECO:0000256" key="5">
    <source>
        <dbReference type="SAM" id="MobiDB-lite"/>
    </source>
</evidence>
<name>A0A1E4U1W5_PACTA</name>
<sequence>MSSGSDSFDDDDDDVFIALTARHSEKQTQNHSQFQQQSDESGLVLPPPMTIEDDSQLLAVQGENSILRAKLEELERAKNADLKKARDRYNAEINEKNSRIQAYKDAIIRIEDEKKFLSSEIKSLSTKSNLKKRKLNTQGAVSIDTQRPSVHNDVISTASEFSPKRDVIMIDNERKGVGIGAETNANANTEEEEIKKTQAQTRFTQEAPKNITILKQTTIIPNEKELFIETICNHVINGAPRSTLDYLFKISSEIDFEHEGFIVIAGKDNIKSLIIDYLIQYNKSNLRLDNLLSEFIEVLTVYIQRLLLASSFLPVPFLLALVHCALIYRPVAISGDIIEQLLTFNADLMSSYISTLKPISDNAIDGSDSNSISTLHQKSYQLIVLERFIATFSLDIVEVLSQLSQFNGVSSIKKFSTNFPRTMLIAGLALTTPINYVFNMIEILINSTSECTFAYTHLPERENGGDGNDGDSTVTYISEDDNTLLLTMTKLLMDGLPLKEGFRIYGLNRIIGNNDDIELLDALVPNDDVSDLPLSNLITQKPLPISSDKFSFSKNTAQNKISHELHALDLRLQILRQLELLVLYDNFHLLKSETLLSIIKIIIYLLAGQQEYIMRVPRCETIQNRILIINSVVKIIHYIWTNSELSQRLLTRLSNDVSYELLLSFARISFSTTDNLSSSASAALTQIRESGFKHAVYNKNLEFKNYELSNLKENYIMYLNKKFNNNSEKDDEMIIQELIKTNMLPNGLEFPYDDDVIEMARDVLEIYTTADEADNLYFSMNYVPETNDIDELMLEYADGRNGRH</sequence>
<keyword evidence="7" id="KW-1185">Reference proteome</keyword>
<organism evidence="6 7">
    <name type="scientific">Pachysolen tannophilus NRRL Y-2460</name>
    <dbReference type="NCBI Taxonomy" id="669874"/>
    <lineage>
        <taxon>Eukaryota</taxon>
        <taxon>Fungi</taxon>
        <taxon>Dikarya</taxon>
        <taxon>Ascomycota</taxon>
        <taxon>Saccharomycotina</taxon>
        <taxon>Pichiomycetes</taxon>
        <taxon>Pachysolenaceae</taxon>
        <taxon>Pachysolen</taxon>
    </lineage>
</organism>
<proteinExistence type="predicted"/>
<dbReference type="AlphaFoldDB" id="A0A1E4U1W5"/>
<evidence type="ECO:0000256" key="1">
    <source>
        <dbReference type="ARBA" id="ARBA00004123"/>
    </source>
</evidence>
<evidence type="ECO:0000256" key="3">
    <source>
        <dbReference type="ARBA" id="ARBA00023242"/>
    </source>
</evidence>
<evidence type="ECO:0000313" key="6">
    <source>
        <dbReference type="EMBL" id="ODV97991.1"/>
    </source>
</evidence>
<keyword evidence="3" id="KW-0539">Nucleus</keyword>
<evidence type="ECO:0000256" key="2">
    <source>
        <dbReference type="ARBA" id="ARBA00022763"/>
    </source>
</evidence>
<dbReference type="GO" id="GO:0000077">
    <property type="term" value="P:DNA damage checkpoint signaling"/>
    <property type="evidence" value="ECO:0007669"/>
    <property type="project" value="InterPro"/>
</dbReference>
<protein>
    <recommendedName>
        <fullName evidence="8">DNA damage checkpoint protein LCD1</fullName>
    </recommendedName>
</protein>
<gene>
    <name evidence="6" type="ORF">PACTADRAFT_483</name>
</gene>
<reference evidence="7" key="1">
    <citation type="submission" date="2016-05" db="EMBL/GenBank/DDBJ databases">
        <title>Comparative genomics of biotechnologically important yeasts.</title>
        <authorList>
            <consortium name="DOE Joint Genome Institute"/>
            <person name="Riley R."/>
            <person name="Haridas S."/>
            <person name="Wolfe K.H."/>
            <person name="Lopes M.R."/>
            <person name="Hittinger C.T."/>
            <person name="Goker M."/>
            <person name="Salamov A."/>
            <person name="Wisecaver J."/>
            <person name="Long T.M."/>
            <person name="Aerts A.L."/>
            <person name="Barry K."/>
            <person name="Choi C."/>
            <person name="Clum A."/>
            <person name="Coughlan A.Y."/>
            <person name="Deshpande S."/>
            <person name="Douglass A.P."/>
            <person name="Hanson S.J."/>
            <person name="Klenk H.-P."/>
            <person name="Labutti K."/>
            <person name="Lapidus A."/>
            <person name="Lindquist E."/>
            <person name="Lipzen A."/>
            <person name="Meier-Kolthoff J.P."/>
            <person name="Ohm R.A."/>
            <person name="Otillar R.P."/>
            <person name="Pangilinan J."/>
            <person name="Peng Y."/>
            <person name="Rokas A."/>
            <person name="Rosa C.A."/>
            <person name="Scheuner C."/>
            <person name="Sibirny A.A."/>
            <person name="Slot J.C."/>
            <person name="Stielow J.B."/>
            <person name="Sun H."/>
            <person name="Kurtzman C.P."/>
            <person name="Blackwell M."/>
            <person name="Grigoriev I.V."/>
            <person name="Jeffries T.W."/>
        </authorList>
    </citation>
    <scope>NUCLEOTIDE SEQUENCE [LARGE SCALE GENOMIC DNA]</scope>
    <source>
        <strain evidence="7">NRRL Y-2460</strain>
    </source>
</reference>
<keyword evidence="2" id="KW-0227">DNA damage</keyword>
<dbReference type="Pfam" id="PF09798">
    <property type="entry name" value="LCD1"/>
    <property type="match status" value="1"/>
</dbReference>